<dbReference type="InterPro" id="IPR042178">
    <property type="entry name" value="Serpin_sf_1"/>
</dbReference>
<dbReference type="Gene3D" id="3.30.497.10">
    <property type="entry name" value="Antithrombin, subunit I, domain 2"/>
    <property type="match status" value="1"/>
</dbReference>
<name>A0A7J7LXD4_9MAGN</name>
<dbReference type="GO" id="GO:0004867">
    <property type="term" value="F:serine-type endopeptidase inhibitor activity"/>
    <property type="evidence" value="ECO:0007669"/>
    <property type="project" value="InterPro"/>
</dbReference>
<dbReference type="InterPro" id="IPR000215">
    <property type="entry name" value="Serpin_fam"/>
</dbReference>
<dbReference type="AlphaFoldDB" id="A0A7J7LXD4"/>
<dbReference type="EMBL" id="JACGCM010001935">
    <property type="protein sequence ID" value="KAF6147190.1"/>
    <property type="molecule type" value="Genomic_DNA"/>
</dbReference>
<protein>
    <recommendedName>
        <fullName evidence="3">Serpin domain-containing protein</fullName>
    </recommendedName>
</protein>
<dbReference type="CDD" id="cd02043">
    <property type="entry name" value="serpinP_plants"/>
    <property type="match status" value="1"/>
</dbReference>
<feature type="domain" description="Serpin" evidence="3">
    <location>
        <begin position="155"/>
        <end position="503"/>
    </location>
</feature>
<evidence type="ECO:0000259" key="3">
    <source>
        <dbReference type="SMART" id="SM00093"/>
    </source>
</evidence>
<comment type="similarity">
    <text evidence="1 2">Belongs to the serpin family.</text>
</comment>
<dbReference type="InterPro" id="IPR023795">
    <property type="entry name" value="Serpin_CS"/>
</dbReference>
<evidence type="ECO:0000313" key="4">
    <source>
        <dbReference type="EMBL" id="KAF6147190.1"/>
    </source>
</evidence>
<dbReference type="Pfam" id="PF00079">
    <property type="entry name" value="Serpin"/>
    <property type="match status" value="1"/>
</dbReference>
<dbReference type="Proteomes" id="UP000541444">
    <property type="component" value="Unassembled WGS sequence"/>
</dbReference>
<dbReference type="OrthoDB" id="1063785at2759"/>
<dbReference type="InterPro" id="IPR023796">
    <property type="entry name" value="Serpin_dom"/>
</dbReference>
<dbReference type="PROSITE" id="PS00284">
    <property type="entry name" value="SERPIN"/>
    <property type="match status" value="1"/>
</dbReference>
<dbReference type="PANTHER" id="PTHR11461:SF211">
    <property type="entry name" value="GH10112P-RELATED"/>
    <property type="match status" value="1"/>
</dbReference>
<accession>A0A7J7LXD4</accession>
<reference evidence="4 5" key="1">
    <citation type="journal article" date="2020" name="IScience">
        <title>Genome Sequencing of the Endangered Kingdonia uniflora (Circaeasteraceae, Ranunculales) Reveals Potential Mechanisms of Evolutionary Specialization.</title>
        <authorList>
            <person name="Sun Y."/>
            <person name="Deng T."/>
            <person name="Zhang A."/>
            <person name="Moore M.J."/>
            <person name="Landis J.B."/>
            <person name="Lin N."/>
            <person name="Zhang H."/>
            <person name="Zhang X."/>
            <person name="Huang J."/>
            <person name="Zhang X."/>
            <person name="Sun H."/>
            <person name="Wang H."/>
        </authorList>
    </citation>
    <scope>NUCLEOTIDE SEQUENCE [LARGE SCALE GENOMIC DNA]</scope>
    <source>
        <strain evidence="4">TB1705</strain>
        <tissue evidence="4">Leaf</tissue>
    </source>
</reference>
<evidence type="ECO:0000313" key="5">
    <source>
        <dbReference type="Proteomes" id="UP000541444"/>
    </source>
</evidence>
<organism evidence="4 5">
    <name type="scientific">Kingdonia uniflora</name>
    <dbReference type="NCBI Taxonomy" id="39325"/>
    <lineage>
        <taxon>Eukaryota</taxon>
        <taxon>Viridiplantae</taxon>
        <taxon>Streptophyta</taxon>
        <taxon>Embryophyta</taxon>
        <taxon>Tracheophyta</taxon>
        <taxon>Spermatophyta</taxon>
        <taxon>Magnoliopsida</taxon>
        <taxon>Ranunculales</taxon>
        <taxon>Circaeasteraceae</taxon>
        <taxon>Kingdonia</taxon>
    </lineage>
</organism>
<dbReference type="GO" id="GO:0005615">
    <property type="term" value="C:extracellular space"/>
    <property type="evidence" value="ECO:0007669"/>
    <property type="project" value="InterPro"/>
</dbReference>
<sequence length="506" mass="55506">MNVPRSGLSSLMYIVGSTGVVKGSEDLGSARSIDCYGLMSFMVRSISGSSHERVFRFFIDDEKIGLEGDWTGGNRVDNSTNDNFDGPIKALELDIGWCDEVYILHDSNSLEEEDGGCTAGINEHGIEDEVFDLNHNDQGKKQYSESLLTKVVPCLKFVESVGLKNAENSNFVFSPLSIQLALSLLATGSMGKTLEQMLSFLNADSLDDLNSVSSGLIESLNTKTEGDTLLSCVGGVWIDQSLTIKPSFKEVANTIYRAETEVADFQNKASPFFEEVRAQVNTWAKEATNGLIESILPPGSVNVATRFVLANTLYFKGVWETEFKKTLTKDSTFYLHDGSSVKVPFMTTTINDPSCHCFEDFKGLRLPYKQCEDSSDLAMYILLPNNRDGLWDLVKKFRIPKFKISFGFEASEALKEGGLGLPFCSDAELDGIAAGKVKVSKIHHRSFIEVNEQGTKAAAVTASGGICPAPPSKVDFVADHPFIFMVRDDKSGMILFMGHVLNPLLE</sequence>
<dbReference type="PANTHER" id="PTHR11461">
    <property type="entry name" value="SERINE PROTEASE INHIBITOR, SERPIN"/>
    <property type="match status" value="1"/>
</dbReference>
<dbReference type="InterPro" id="IPR042185">
    <property type="entry name" value="Serpin_sf_2"/>
</dbReference>
<comment type="caution">
    <text evidence="4">The sequence shown here is derived from an EMBL/GenBank/DDBJ whole genome shotgun (WGS) entry which is preliminary data.</text>
</comment>
<dbReference type="SUPFAM" id="SSF56574">
    <property type="entry name" value="Serpins"/>
    <property type="match status" value="1"/>
</dbReference>
<keyword evidence="5" id="KW-1185">Reference proteome</keyword>
<gene>
    <name evidence="4" type="ORF">GIB67_009582</name>
</gene>
<dbReference type="Gene3D" id="2.30.39.10">
    <property type="entry name" value="Alpha-1-antitrypsin, domain 1"/>
    <property type="match status" value="1"/>
</dbReference>
<dbReference type="SMART" id="SM00093">
    <property type="entry name" value="SERPIN"/>
    <property type="match status" value="1"/>
</dbReference>
<dbReference type="InterPro" id="IPR036186">
    <property type="entry name" value="Serpin_sf"/>
</dbReference>
<proteinExistence type="inferred from homology"/>
<evidence type="ECO:0000256" key="2">
    <source>
        <dbReference type="RuleBase" id="RU000411"/>
    </source>
</evidence>
<evidence type="ECO:0000256" key="1">
    <source>
        <dbReference type="ARBA" id="ARBA00009500"/>
    </source>
</evidence>